<dbReference type="EC" id="1.5.1.2" evidence="4 5"/>
<proteinExistence type="inferred from homology"/>
<dbReference type="InterPro" id="IPR029036">
    <property type="entry name" value="P5CR_dimer"/>
</dbReference>
<evidence type="ECO:0000313" key="10">
    <source>
        <dbReference type="Proteomes" id="UP001304461"/>
    </source>
</evidence>
<sequence>MPWSDTLGVVGLGRMARALLLPLLDSGLVERSSVRAAVATEASARRLSDELKVQVSTDAAPAWAAPVVLLAVKPQQIEAVAPAATEALAAVPSSGEPLLISVLAGVTLSRLQALFPGRSCVRAVPNTPALVRAGLTGLSWGEGVGEARREQVRGLFAQVGEVLDLPEHQLDPFLALTSSGPAFLALVAESMADGAVAAGLPRPLAMHLAHRTMAGTAALLQGQELHPGQLKDMVTSPAGTTAAGLRQLERAGLRSALIEAVLAAADRSRQLA</sequence>
<dbReference type="PIRSF" id="PIRSF000193">
    <property type="entry name" value="Pyrrol-5-carb_rd"/>
    <property type="match status" value="1"/>
</dbReference>
<keyword evidence="2 4" id="KW-0521">NADP</keyword>
<feature type="domain" description="Pyrroline-5-carboxylate reductase catalytic N-terminal" evidence="7">
    <location>
        <begin position="7"/>
        <end position="105"/>
    </location>
</feature>
<organism evidence="9 10">
    <name type="scientific">Cyanobium gracile UHCC 0139</name>
    <dbReference type="NCBI Taxonomy" id="3110308"/>
    <lineage>
        <taxon>Bacteria</taxon>
        <taxon>Bacillati</taxon>
        <taxon>Cyanobacteriota</taxon>
        <taxon>Cyanophyceae</taxon>
        <taxon>Synechococcales</taxon>
        <taxon>Prochlorococcaceae</taxon>
        <taxon>Cyanobium</taxon>
    </lineage>
</organism>
<evidence type="ECO:0000256" key="6">
    <source>
        <dbReference type="RuleBase" id="RU003903"/>
    </source>
</evidence>
<dbReference type="SUPFAM" id="SSF48179">
    <property type="entry name" value="6-phosphogluconate dehydrogenase C-terminal domain-like"/>
    <property type="match status" value="1"/>
</dbReference>
<evidence type="ECO:0000256" key="2">
    <source>
        <dbReference type="ARBA" id="ARBA00022857"/>
    </source>
</evidence>
<keyword evidence="3 4" id="KW-0560">Oxidoreductase</keyword>
<dbReference type="Gene3D" id="1.10.3730.10">
    <property type="entry name" value="ProC C-terminal domain-like"/>
    <property type="match status" value="1"/>
</dbReference>
<dbReference type="GO" id="GO:0004735">
    <property type="term" value="F:pyrroline-5-carboxylate reductase activity"/>
    <property type="evidence" value="ECO:0007669"/>
    <property type="project" value="UniProtKB-EC"/>
</dbReference>
<dbReference type="InterPro" id="IPR000304">
    <property type="entry name" value="Pyrroline-COOH_reductase"/>
</dbReference>
<dbReference type="SUPFAM" id="SSF51735">
    <property type="entry name" value="NAD(P)-binding Rossmann-fold domains"/>
    <property type="match status" value="1"/>
</dbReference>
<accession>A0ABU5RSX4</accession>
<keyword evidence="4 6" id="KW-0028">Amino-acid biosynthesis</keyword>
<comment type="catalytic activity">
    <reaction evidence="4 6">
        <text>L-proline + NADP(+) = (S)-1-pyrroline-5-carboxylate + NADPH + 2 H(+)</text>
        <dbReference type="Rhea" id="RHEA:14109"/>
        <dbReference type="ChEBI" id="CHEBI:15378"/>
        <dbReference type="ChEBI" id="CHEBI:17388"/>
        <dbReference type="ChEBI" id="CHEBI:57783"/>
        <dbReference type="ChEBI" id="CHEBI:58349"/>
        <dbReference type="ChEBI" id="CHEBI:60039"/>
        <dbReference type="EC" id="1.5.1.2"/>
    </reaction>
</comment>
<dbReference type="EMBL" id="JAYGHX010000003">
    <property type="protein sequence ID" value="MEA5390851.1"/>
    <property type="molecule type" value="Genomic_DNA"/>
</dbReference>
<evidence type="ECO:0000256" key="5">
    <source>
        <dbReference type="NCBIfam" id="TIGR00112"/>
    </source>
</evidence>
<evidence type="ECO:0000259" key="7">
    <source>
        <dbReference type="Pfam" id="PF03807"/>
    </source>
</evidence>
<feature type="domain" description="Pyrroline-5-carboxylate reductase dimerisation" evidence="8">
    <location>
        <begin position="167"/>
        <end position="271"/>
    </location>
</feature>
<dbReference type="HAMAP" id="MF_01925">
    <property type="entry name" value="P5C_reductase"/>
    <property type="match status" value="1"/>
</dbReference>
<comment type="caution">
    <text evidence="9">The sequence shown here is derived from an EMBL/GenBank/DDBJ whole genome shotgun (WGS) entry which is preliminary data.</text>
</comment>
<keyword evidence="4" id="KW-0963">Cytoplasm</keyword>
<comment type="pathway">
    <text evidence="4 6">Amino-acid biosynthesis; L-proline biosynthesis; L-proline from L-glutamate 5-semialdehyde: step 1/1.</text>
</comment>
<dbReference type="Proteomes" id="UP001304461">
    <property type="component" value="Unassembled WGS sequence"/>
</dbReference>
<dbReference type="InterPro" id="IPR036291">
    <property type="entry name" value="NAD(P)-bd_dom_sf"/>
</dbReference>
<dbReference type="NCBIfam" id="TIGR00112">
    <property type="entry name" value="proC"/>
    <property type="match status" value="1"/>
</dbReference>
<name>A0ABU5RSX4_9CYAN</name>
<dbReference type="InterPro" id="IPR028939">
    <property type="entry name" value="P5C_Rdtase_cat_N"/>
</dbReference>
<comment type="function">
    <text evidence="4">Catalyzes the reduction of 1-pyrroline-5-carboxylate (PCA) to L-proline.</text>
</comment>
<dbReference type="Pfam" id="PF03807">
    <property type="entry name" value="F420_oxidored"/>
    <property type="match status" value="1"/>
</dbReference>
<dbReference type="InterPro" id="IPR008927">
    <property type="entry name" value="6-PGluconate_DH-like_C_sf"/>
</dbReference>
<dbReference type="Pfam" id="PF14748">
    <property type="entry name" value="P5CR_dimer"/>
    <property type="match status" value="1"/>
</dbReference>
<protein>
    <recommendedName>
        <fullName evidence="4 5">Pyrroline-5-carboxylate reductase</fullName>
        <shortName evidence="4">P5C reductase</shortName>
        <shortName evidence="4">P5CR</shortName>
        <ecNumber evidence="4 5">1.5.1.2</ecNumber>
    </recommendedName>
    <alternativeName>
        <fullName evidence="4">PCA reductase</fullName>
    </alternativeName>
</protein>
<evidence type="ECO:0000313" key="9">
    <source>
        <dbReference type="EMBL" id="MEA5390851.1"/>
    </source>
</evidence>
<dbReference type="PANTHER" id="PTHR11645:SF0">
    <property type="entry name" value="PYRROLINE-5-CARBOXYLATE REDUCTASE 3"/>
    <property type="match status" value="1"/>
</dbReference>
<dbReference type="RefSeq" id="WP_323304934.1">
    <property type="nucleotide sequence ID" value="NZ_JAYGHX010000003.1"/>
</dbReference>
<dbReference type="PROSITE" id="PS00521">
    <property type="entry name" value="P5CR"/>
    <property type="match status" value="1"/>
</dbReference>
<comment type="catalytic activity">
    <reaction evidence="4">
        <text>L-proline + NAD(+) = (S)-1-pyrroline-5-carboxylate + NADH + 2 H(+)</text>
        <dbReference type="Rhea" id="RHEA:14105"/>
        <dbReference type="ChEBI" id="CHEBI:15378"/>
        <dbReference type="ChEBI" id="CHEBI:17388"/>
        <dbReference type="ChEBI" id="CHEBI:57540"/>
        <dbReference type="ChEBI" id="CHEBI:57945"/>
        <dbReference type="ChEBI" id="CHEBI:60039"/>
        <dbReference type="EC" id="1.5.1.2"/>
    </reaction>
</comment>
<comment type="similarity">
    <text evidence="1 4 6">Belongs to the pyrroline-5-carboxylate reductase family.</text>
</comment>
<dbReference type="PANTHER" id="PTHR11645">
    <property type="entry name" value="PYRROLINE-5-CARBOXYLATE REDUCTASE"/>
    <property type="match status" value="1"/>
</dbReference>
<comment type="subcellular location">
    <subcellularLocation>
        <location evidence="4">Cytoplasm</location>
    </subcellularLocation>
</comment>
<evidence type="ECO:0000256" key="1">
    <source>
        <dbReference type="ARBA" id="ARBA00005525"/>
    </source>
</evidence>
<dbReference type="InterPro" id="IPR053790">
    <property type="entry name" value="P5CR-like_CS"/>
</dbReference>
<keyword evidence="4 6" id="KW-0641">Proline biosynthesis</keyword>
<reference evidence="9 10" key="1">
    <citation type="submission" date="2023-12" db="EMBL/GenBank/DDBJ databases">
        <title>Baltic Sea Cyanobacteria.</title>
        <authorList>
            <person name="Delbaje E."/>
            <person name="Fewer D.P."/>
            <person name="Shishido T.K."/>
        </authorList>
    </citation>
    <scope>NUCLEOTIDE SEQUENCE [LARGE SCALE GENOMIC DNA]</scope>
    <source>
        <strain evidence="9 10">UHCC 0139</strain>
    </source>
</reference>
<gene>
    <name evidence="4 9" type="primary">proC</name>
    <name evidence="9" type="ORF">VB738_06200</name>
</gene>
<evidence type="ECO:0000259" key="8">
    <source>
        <dbReference type="Pfam" id="PF14748"/>
    </source>
</evidence>
<keyword evidence="10" id="KW-1185">Reference proteome</keyword>
<dbReference type="Gene3D" id="3.40.50.720">
    <property type="entry name" value="NAD(P)-binding Rossmann-like Domain"/>
    <property type="match status" value="1"/>
</dbReference>
<evidence type="ECO:0000256" key="4">
    <source>
        <dbReference type="HAMAP-Rule" id="MF_01925"/>
    </source>
</evidence>
<evidence type="ECO:0000256" key="3">
    <source>
        <dbReference type="ARBA" id="ARBA00023002"/>
    </source>
</evidence>